<keyword evidence="2" id="KW-0479">Metal-binding</keyword>
<organism evidence="5 6">
    <name type="scientific">Paludibaculum fermentans</name>
    <dbReference type="NCBI Taxonomy" id="1473598"/>
    <lineage>
        <taxon>Bacteria</taxon>
        <taxon>Pseudomonadati</taxon>
        <taxon>Acidobacteriota</taxon>
        <taxon>Terriglobia</taxon>
        <taxon>Bryobacterales</taxon>
        <taxon>Bryobacteraceae</taxon>
        <taxon>Paludibaculum</taxon>
    </lineage>
</organism>
<keyword evidence="3" id="KW-0862">Zinc</keyword>
<dbReference type="Proteomes" id="UP000593892">
    <property type="component" value="Chromosome"/>
</dbReference>
<dbReference type="GO" id="GO:0003871">
    <property type="term" value="F:5-methyltetrahydropteroyltriglutamate-homocysteine S-methyltransferase activity"/>
    <property type="evidence" value="ECO:0007669"/>
    <property type="project" value="InterPro"/>
</dbReference>
<dbReference type="GO" id="GO:0009086">
    <property type="term" value="P:methionine biosynthetic process"/>
    <property type="evidence" value="ECO:0007669"/>
    <property type="project" value="InterPro"/>
</dbReference>
<dbReference type="GO" id="GO:0008270">
    <property type="term" value="F:zinc ion binding"/>
    <property type="evidence" value="ECO:0007669"/>
    <property type="project" value="InterPro"/>
</dbReference>
<proteinExistence type="predicted"/>
<dbReference type="CDD" id="cd03311">
    <property type="entry name" value="CIMS_C_terminal_like"/>
    <property type="match status" value="1"/>
</dbReference>
<protein>
    <submittedName>
        <fullName evidence="5">Cobalamin-independent methionine synthase II family protein</fullName>
    </submittedName>
</protein>
<dbReference type="SUPFAM" id="SSF51726">
    <property type="entry name" value="UROD/MetE-like"/>
    <property type="match status" value="1"/>
</dbReference>
<accession>A0A7S7NQ52</accession>
<evidence type="ECO:0000256" key="2">
    <source>
        <dbReference type="ARBA" id="ARBA00022723"/>
    </source>
</evidence>
<evidence type="ECO:0000256" key="3">
    <source>
        <dbReference type="ARBA" id="ARBA00022833"/>
    </source>
</evidence>
<keyword evidence="6" id="KW-1185">Reference proteome</keyword>
<comment type="cofactor">
    <cofactor evidence="1">
        <name>Zn(2+)</name>
        <dbReference type="ChEBI" id="CHEBI:29105"/>
    </cofactor>
</comment>
<dbReference type="AlphaFoldDB" id="A0A7S7NQ52"/>
<dbReference type="InterPro" id="IPR038071">
    <property type="entry name" value="UROD/MetE-like_sf"/>
</dbReference>
<dbReference type="KEGG" id="pfer:IRI77_34245"/>
<dbReference type="EMBL" id="CP063849">
    <property type="protein sequence ID" value="QOY87751.1"/>
    <property type="molecule type" value="Genomic_DNA"/>
</dbReference>
<evidence type="ECO:0000313" key="6">
    <source>
        <dbReference type="Proteomes" id="UP000593892"/>
    </source>
</evidence>
<evidence type="ECO:0000256" key="1">
    <source>
        <dbReference type="ARBA" id="ARBA00001947"/>
    </source>
</evidence>
<name>A0A7S7NQ52_PALFE</name>
<gene>
    <name evidence="5" type="ORF">IRI77_34245</name>
</gene>
<sequence length="332" mass="36780">MAIKTTVVGSYPIPHWLPGDTSRTTLRDAILVVLKTQELAGIDVVADGELNRFDPGHPETNGMIDYFVSKMDGIRTRFSLEDIEAFRADQGLTYRTDPAGIVTGPITGGTLNLPRDFEFTRKLTSQPLKFTCTGPHMLTKVLTDRHYKSRPELCMAIADVLRKQLTNIDADIVQLDEANISGHPEDAEWALPALNHVLEGIAGVRALHICFGNYGGQSVQKGFWQNLLPFLNGLQVDHLVLEFARRGYAELEHFKGLDPRIGMGLGVVDIKDNGVESPDLIAERIELAAGVLGPERLHYIHPDCGFWMLQRNVADRKMAALVAGRNLYEGRS</sequence>
<dbReference type="Pfam" id="PF01717">
    <property type="entry name" value="Meth_synt_2"/>
    <property type="match status" value="1"/>
</dbReference>
<evidence type="ECO:0000259" key="4">
    <source>
        <dbReference type="Pfam" id="PF01717"/>
    </source>
</evidence>
<reference evidence="5 6" key="1">
    <citation type="submission" date="2020-10" db="EMBL/GenBank/DDBJ databases">
        <title>Complete genome sequence of Paludibaculum fermentans P105T, a facultatively anaerobic acidobacterium capable of dissimilatory Fe(III) reduction.</title>
        <authorList>
            <person name="Dedysh S.N."/>
            <person name="Beletsky A.V."/>
            <person name="Kulichevskaya I.S."/>
            <person name="Mardanov A.V."/>
            <person name="Ravin N.V."/>
        </authorList>
    </citation>
    <scope>NUCLEOTIDE SEQUENCE [LARGE SCALE GENOMIC DNA]</scope>
    <source>
        <strain evidence="5 6">P105</strain>
    </source>
</reference>
<dbReference type="InterPro" id="IPR002629">
    <property type="entry name" value="Met_Synth_C/arc"/>
</dbReference>
<dbReference type="RefSeq" id="WP_194449418.1">
    <property type="nucleotide sequence ID" value="NZ_CP063849.1"/>
</dbReference>
<evidence type="ECO:0000313" key="5">
    <source>
        <dbReference type="EMBL" id="QOY87751.1"/>
    </source>
</evidence>
<dbReference type="PANTHER" id="PTHR30519">
    <property type="entry name" value="5-METHYLTETRAHYDROPTEROYLTRIGLUTAMATE--HOMOCYSTEINE METHYLTRANSFERASE"/>
    <property type="match status" value="1"/>
</dbReference>
<feature type="domain" description="Cobalamin-independent methionine synthase MetE C-terminal/archaeal" evidence="4">
    <location>
        <begin position="22"/>
        <end position="322"/>
    </location>
</feature>
<dbReference type="Gene3D" id="3.20.20.210">
    <property type="match status" value="1"/>
</dbReference>